<evidence type="ECO:0000256" key="1">
    <source>
        <dbReference type="SAM" id="MobiDB-lite"/>
    </source>
</evidence>
<reference evidence="2 3" key="1">
    <citation type="submission" date="2024-11" db="EMBL/GenBank/DDBJ databases">
        <authorList>
            <person name="Lucas J.A."/>
        </authorList>
    </citation>
    <scope>NUCLEOTIDE SEQUENCE [LARGE SCALE GENOMIC DNA]</scope>
    <source>
        <strain evidence="2 3">Z 5.4</strain>
    </source>
</reference>
<feature type="compositionally biased region" description="Basic and acidic residues" evidence="1">
    <location>
        <begin position="125"/>
        <end position="166"/>
    </location>
</feature>
<dbReference type="Proteomes" id="UP001623041">
    <property type="component" value="Unassembled WGS sequence"/>
</dbReference>
<dbReference type="RefSeq" id="WP_406579321.1">
    <property type="nucleotide sequence ID" value="NZ_JBJHQH010000002.1"/>
</dbReference>
<gene>
    <name evidence="2" type="ORF">ACJEBI_03980</name>
</gene>
<evidence type="ECO:0000313" key="2">
    <source>
        <dbReference type="EMBL" id="MFK9090640.1"/>
    </source>
</evidence>
<accession>A0ABW8RB16</accession>
<sequence length="273" mass="30875">MVILRPQLEQSELTQYIPPKGDIEVFRDDNHYKEKLKEWGLSSAKEAKREFWYKDRSYQRQVTIKGYEVYGGAGELNTLVIEFQDGNVSCIHPAYLKEMQQSSFGKESLLTLEDKESTSETAQATEKEIVTSEPESAHEAETPKKDKAAKPPKEAKPKKEKAPKLELPAEKVHFTAKVKQFALVYNPFNEENDEVVVLENVQIVQENPLDLGLAWCSHSKTLKKFELAAGDVLEFDGKATAKKLAKGKDAPEEFTVDTAVLYKINNPSKIVKK</sequence>
<proteinExistence type="predicted"/>
<comment type="caution">
    <text evidence="2">The sequence shown here is derived from an EMBL/GenBank/DDBJ whole genome shotgun (WGS) entry which is preliminary data.</text>
</comment>
<name>A0ABW8RB16_9BACI</name>
<evidence type="ECO:0000313" key="3">
    <source>
        <dbReference type="Proteomes" id="UP001623041"/>
    </source>
</evidence>
<feature type="region of interest" description="Disordered" evidence="1">
    <location>
        <begin position="113"/>
        <end position="166"/>
    </location>
</feature>
<organism evidence="2 3">
    <name type="scientific">Bacillus salipaludis</name>
    <dbReference type="NCBI Taxonomy" id="2547811"/>
    <lineage>
        <taxon>Bacteria</taxon>
        <taxon>Bacillati</taxon>
        <taxon>Bacillota</taxon>
        <taxon>Bacilli</taxon>
        <taxon>Bacillales</taxon>
        <taxon>Bacillaceae</taxon>
        <taxon>Bacillus</taxon>
    </lineage>
</organism>
<protein>
    <submittedName>
        <fullName evidence="2">Uncharacterized protein</fullName>
    </submittedName>
</protein>
<keyword evidence="3" id="KW-1185">Reference proteome</keyword>
<dbReference type="EMBL" id="JBJHQH010000002">
    <property type="protein sequence ID" value="MFK9090640.1"/>
    <property type="molecule type" value="Genomic_DNA"/>
</dbReference>